<comment type="caution">
    <text evidence="3">The sequence shown here is derived from an EMBL/GenBank/DDBJ whole genome shotgun (WGS) entry which is preliminary data.</text>
</comment>
<dbReference type="Pfam" id="PF04350">
    <property type="entry name" value="PilO"/>
    <property type="match status" value="1"/>
</dbReference>
<dbReference type="GO" id="GO:0043683">
    <property type="term" value="P:type IV pilus assembly"/>
    <property type="evidence" value="ECO:0007669"/>
    <property type="project" value="InterPro"/>
</dbReference>
<evidence type="ECO:0000256" key="2">
    <source>
        <dbReference type="SAM" id="MobiDB-lite"/>
    </source>
</evidence>
<dbReference type="InterPro" id="IPR014717">
    <property type="entry name" value="Transl_elong_EF1B/ribsomal_bS6"/>
</dbReference>
<keyword evidence="4" id="KW-1185">Reference proteome</keyword>
<evidence type="ECO:0000256" key="1">
    <source>
        <dbReference type="SAM" id="Coils"/>
    </source>
</evidence>
<dbReference type="AlphaFoldDB" id="A0A4R1BJ18"/>
<gene>
    <name evidence="3" type="ORF">E0L93_06970</name>
</gene>
<dbReference type="PANTHER" id="PTHR39555:SF1">
    <property type="entry name" value="TYPE IV PILUS INNER MEMBRANE COMPONENT PILO"/>
    <property type="match status" value="1"/>
</dbReference>
<dbReference type="Gene3D" id="3.30.70.60">
    <property type="match status" value="1"/>
</dbReference>
<evidence type="ECO:0000313" key="4">
    <source>
        <dbReference type="Proteomes" id="UP000295244"/>
    </source>
</evidence>
<sequence>MDSRTRNVLALGILGLVLVAVAFWFVLLSPLLSELETVRAEREGREARLQSLNAEVAELEAVRENAPQIERRLLELSRRVPEQDEMPTLLVQIEEVAQAAGVLQLSVAPGDPEVFSAEGVNYSRIPVEMSFEGTYEQMQDFLFRLRNLSRLVTVRELRYAPADPAAEQYAAVPAAERLLTVEVNAEIYVQPAARPGEETPAPEPPAEEETDAP</sequence>
<dbReference type="PANTHER" id="PTHR39555">
    <property type="entry name" value="FIMBRIAL ASSEMBLY PROTEIN PILO-LIKE PROTEIN-RELATED"/>
    <property type="match status" value="1"/>
</dbReference>
<protein>
    <recommendedName>
        <fullName evidence="5">Type 4a pilus biogenesis protein PilO</fullName>
    </recommendedName>
</protein>
<dbReference type="RefSeq" id="WP_132690349.1">
    <property type="nucleotide sequence ID" value="NZ_SKBU01000014.1"/>
</dbReference>
<accession>A0A4R1BJ18</accession>
<evidence type="ECO:0000313" key="3">
    <source>
        <dbReference type="EMBL" id="TCJ17271.1"/>
    </source>
</evidence>
<reference evidence="3 4" key="1">
    <citation type="submission" date="2019-03" db="EMBL/GenBank/DDBJ databases">
        <title>Whole genome sequence of a novel Rubrobacter taiwanensis strain, isolated from Yellowstone National Park.</title>
        <authorList>
            <person name="Freed S."/>
            <person name="Ramaley R.F."/>
            <person name="Kyndt J.A."/>
        </authorList>
    </citation>
    <scope>NUCLEOTIDE SEQUENCE [LARGE SCALE GENOMIC DNA]</scope>
    <source>
        <strain evidence="3 4">Yellowstone</strain>
    </source>
</reference>
<dbReference type="EMBL" id="SKBU01000014">
    <property type="protein sequence ID" value="TCJ17271.1"/>
    <property type="molecule type" value="Genomic_DNA"/>
</dbReference>
<keyword evidence="1" id="KW-0175">Coiled coil</keyword>
<evidence type="ECO:0008006" key="5">
    <source>
        <dbReference type="Google" id="ProtNLM"/>
    </source>
</evidence>
<proteinExistence type="predicted"/>
<dbReference type="GO" id="GO:0043107">
    <property type="term" value="P:type IV pilus-dependent motility"/>
    <property type="evidence" value="ECO:0007669"/>
    <property type="project" value="InterPro"/>
</dbReference>
<dbReference type="Proteomes" id="UP000295244">
    <property type="component" value="Unassembled WGS sequence"/>
</dbReference>
<dbReference type="InterPro" id="IPR007445">
    <property type="entry name" value="PilO"/>
</dbReference>
<feature type="region of interest" description="Disordered" evidence="2">
    <location>
        <begin position="190"/>
        <end position="213"/>
    </location>
</feature>
<dbReference type="OrthoDB" id="5244729at2"/>
<feature type="coiled-coil region" evidence="1">
    <location>
        <begin position="35"/>
        <end position="79"/>
    </location>
</feature>
<name>A0A4R1BJ18_9ACTN</name>
<organism evidence="3 4">
    <name type="scientific">Rubrobacter taiwanensis</name>
    <dbReference type="NCBI Taxonomy" id="185139"/>
    <lineage>
        <taxon>Bacteria</taxon>
        <taxon>Bacillati</taxon>
        <taxon>Actinomycetota</taxon>
        <taxon>Rubrobacteria</taxon>
        <taxon>Rubrobacterales</taxon>
        <taxon>Rubrobacteraceae</taxon>
        <taxon>Rubrobacter</taxon>
    </lineage>
</organism>